<dbReference type="GO" id="GO:0005739">
    <property type="term" value="C:mitochondrion"/>
    <property type="evidence" value="ECO:0007669"/>
    <property type="project" value="TreeGrafter"/>
</dbReference>
<sequence length="469" mass="53086">MMASCPRSWSPFRRHFDMRSRVLILSCCRQQYSTRTMSISTARLCKPPPRNTMRLSRVWAPLATLLGLSSVVRGLAVPAPQIRSLSINRPKPGLEPPEFAFAFDIDGVLLHEKKALPGAAQTLQYLHDHSIPFIFLTNSGGKHEHERVKELSEKLGVNFTVDNFVQSHTPFKALVHGEHGLENKTVLVTGADASKCRDIAEEYGFRNVITPGDILVAHPEAWPFDALLDTVYKDVARPLPKPLWAPGQPLEDSLKIDAIMVMHDPRDWAWEIQLFTDLLQSHDGILGTYSDRNGDPDLPNHGWQQDGQPKVYFSNSDLYWVTDFPLRRFGQGAFQHAFAGVWERITGGEHELERELYGKPYGVTYQYAEDMLRKFRLDMLTNMGHDELGDLKRVYMVGDNPDSDIAGANNHVSKYGTKWSSILVGTGVWNEQRDGMRKLIGDREPTAIQANVLEAVRWGLDNEGWKHHL</sequence>
<dbReference type="Pfam" id="PF13242">
    <property type="entry name" value="Hydrolase_like"/>
    <property type="match status" value="1"/>
</dbReference>
<dbReference type="SUPFAM" id="SSF56784">
    <property type="entry name" value="HAD-like"/>
    <property type="match status" value="1"/>
</dbReference>
<dbReference type="AlphaFoldDB" id="A0AAN6RZS7"/>
<dbReference type="Gene3D" id="3.40.50.1000">
    <property type="entry name" value="HAD superfamily/HAD-like"/>
    <property type="match status" value="2"/>
</dbReference>
<dbReference type="NCBIfam" id="TIGR01460">
    <property type="entry name" value="HAD-SF-IIA"/>
    <property type="match status" value="1"/>
</dbReference>
<dbReference type="InterPro" id="IPR036412">
    <property type="entry name" value="HAD-like_sf"/>
</dbReference>
<evidence type="ECO:0000313" key="1">
    <source>
        <dbReference type="EMBL" id="KAK3935240.1"/>
    </source>
</evidence>
<organism evidence="1 2">
    <name type="scientific">Diplogelasinospora grovesii</name>
    <dbReference type="NCBI Taxonomy" id="303347"/>
    <lineage>
        <taxon>Eukaryota</taxon>
        <taxon>Fungi</taxon>
        <taxon>Dikarya</taxon>
        <taxon>Ascomycota</taxon>
        <taxon>Pezizomycotina</taxon>
        <taxon>Sordariomycetes</taxon>
        <taxon>Sordariomycetidae</taxon>
        <taxon>Sordariales</taxon>
        <taxon>Diplogelasinosporaceae</taxon>
        <taxon>Diplogelasinospora</taxon>
    </lineage>
</organism>
<keyword evidence="2" id="KW-1185">Reference proteome</keyword>
<reference evidence="2" key="1">
    <citation type="journal article" date="2023" name="Mol. Phylogenet. Evol.">
        <title>Genome-scale phylogeny and comparative genomics of the fungal order Sordariales.</title>
        <authorList>
            <person name="Hensen N."/>
            <person name="Bonometti L."/>
            <person name="Westerberg I."/>
            <person name="Brannstrom I.O."/>
            <person name="Guillou S."/>
            <person name="Cros-Aarteil S."/>
            <person name="Calhoun S."/>
            <person name="Haridas S."/>
            <person name="Kuo A."/>
            <person name="Mondo S."/>
            <person name="Pangilinan J."/>
            <person name="Riley R."/>
            <person name="LaButti K."/>
            <person name="Andreopoulos B."/>
            <person name="Lipzen A."/>
            <person name="Chen C."/>
            <person name="Yan M."/>
            <person name="Daum C."/>
            <person name="Ng V."/>
            <person name="Clum A."/>
            <person name="Steindorff A."/>
            <person name="Ohm R.A."/>
            <person name="Martin F."/>
            <person name="Silar P."/>
            <person name="Natvig D.O."/>
            <person name="Lalanne C."/>
            <person name="Gautier V."/>
            <person name="Ament-Velasquez S.L."/>
            <person name="Kruys A."/>
            <person name="Hutchinson M.I."/>
            <person name="Powell A.J."/>
            <person name="Barry K."/>
            <person name="Miller A.N."/>
            <person name="Grigoriev I.V."/>
            <person name="Debuchy R."/>
            <person name="Gladieux P."/>
            <person name="Hiltunen Thoren M."/>
            <person name="Johannesson H."/>
        </authorList>
    </citation>
    <scope>NUCLEOTIDE SEQUENCE [LARGE SCALE GENOMIC DNA]</scope>
    <source>
        <strain evidence="2">CBS 340.73</strain>
    </source>
</reference>
<dbReference type="Pfam" id="PF13344">
    <property type="entry name" value="Hydrolase_6"/>
    <property type="match status" value="1"/>
</dbReference>
<dbReference type="PANTHER" id="PTHR14269:SF57">
    <property type="entry name" value="SUPERFAMILY HYDROLASE, PUTATIVE (AFU_ORTHOLOGUE AFUA_2G02580)-RELATED"/>
    <property type="match status" value="1"/>
</dbReference>
<dbReference type="PANTHER" id="PTHR14269">
    <property type="entry name" value="CDP-DIACYLGLYCEROL--GLYCEROL-3-PHOSPHATE 3-PHOSPHATIDYLTRANSFERASE-RELATED"/>
    <property type="match status" value="1"/>
</dbReference>
<dbReference type="GO" id="GO:0046474">
    <property type="term" value="P:glycerophospholipid biosynthetic process"/>
    <property type="evidence" value="ECO:0007669"/>
    <property type="project" value="TreeGrafter"/>
</dbReference>
<protein>
    <submittedName>
        <fullName evidence="1">HAD-like domain-containing protein</fullName>
    </submittedName>
</protein>
<gene>
    <name evidence="1" type="ORF">QBC46DRAFT_397974</name>
</gene>
<evidence type="ECO:0000313" key="2">
    <source>
        <dbReference type="Proteomes" id="UP001303473"/>
    </source>
</evidence>
<dbReference type="InterPro" id="IPR050324">
    <property type="entry name" value="CDP-alcohol_PTase-I"/>
</dbReference>
<dbReference type="InterPro" id="IPR006353">
    <property type="entry name" value="HAD-SF_hydro_IIA_CECR5"/>
</dbReference>
<dbReference type="InterPro" id="IPR023214">
    <property type="entry name" value="HAD_sf"/>
</dbReference>
<dbReference type="Proteomes" id="UP001303473">
    <property type="component" value="Unassembled WGS sequence"/>
</dbReference>
<name>A0AAN6RZS7_9PEZI</name>
<dbReference type="NCBIfam" id="TIGR01456">
    <property type="entry name" value="CECR5"/>
    <property type="match status" value="1"/>
</dbReference>
<comment type="caution">
    <text evidence="1">The sequence shown here is derived from an EMBL/GenBank/DDBJ whole genome shotgun (WGS) entry which is preliminary data.</text>
</comment>
<dbReference type="EMBL" id="MU853933">
    <property type="protein sequence ID" value="KAK3935240.1"/>
    <property type="molecule type" value="Genomic_DNA"/>
</dbReference>
<dbReference type="InterPro" id="IPR006357">
    <property type="entry name" value="HAD-SF_hydro_IIA"/>
</dbReference>
<proteinExistence type="predicted"/>
<accession>A0AAN6RZS7</accession>